<gene>
    <name evidence="1" type="ORF">DLD82_15940</name>
</gene>
<reference evidence="1 2" key="1">
    <citation type="submission" date="2018-05" db="EMBL/GenBank/DDBJ databases">
        <title>Draft genome of Methanospirillum stamsii Pt1.</title>
        <authorList>
            <person name="Dueholm M.S."/>
            <person name="Nielsen P.H."/>
            <person name="Bakmann L.F."/>
            <person name="Otzen D.E."/>
        </authorList>
    </citation>
    <scope>NUCLEOTIDE SEQUENCE [LARGE SCALE GENOMIC DNA]</scope>
    <source>
        <strain evidence="1 2">Pt1</strain>
    </source>
</reference>
<sequence>MDNLAEWIESHQKLCQPRKEHAQRALRHLSRLEKKNLFSEEISYMRSAEGRWFEMITYELFLDIASKTDTLKSVVLKGADARGKKPFPALGQNGFFYSRNGDITIRGNGQDLAEFDLLMTKPDGSLIFVEVVTSPSDLKDFLQEIYYKKQVIRYLFNQKAVTFILVTSFPLTNYKGGRKVLGSEEHISICTRSCDNFRKHIAGTWSKQSLKPYHPPGKTCLCTELTTAAPFPYKQFHDMEKDWVFSQLGNNNGPINLPSPYRTHTLVKKILFGRLFPSTVKRLCEQFRFVYRDQSFNAQELNDNFSKIILAADIPDYSPLIYLKPRQKKEYYKMVYDGQGTFKYERKTPPKVGFYVWLESLEPELGSQVAIKLIETLSQYCFSAPEKQPPGS</sequence>
<dbReference type="EMBL" id="QGMZ01000044">
    <property type="protein sequence ID" value="PWR70298.1"/>
    <property type="molecule type" value="Genomic_DNA"/>
</dbReference>
<evidence type="ECO:0000313" key="1">
    <source>
        <dbReference type="EMBL" id="PWR70298.1"/>
    </source>
</evidence>
<name>A0A2V2N1A2_9EURY</name>
<keyword evidence="2" id="KW-1185">Reference proteome</keyword>
<evidence type="ECO:0000313" key="2">
    <source>
        <dbReference type="Proteomes" id="UP000245934"/>
    </source>
</evidence>
<dbReference type="RefSeq" id="WP_109942124.1">
    <property type="nucleotide sequence ID" value="NZ_CP176366.1"/>
</dbReference>
<dbReference type="Proteomes" id="UP000245934">
    <property type="component" value="Unassembled WGS sequence"/>
</dbReference>
<organism evidence="1 2">
    <name type="scientific">Methanospirillum stamsii</name>
    <dbReference type="NCBI Taxonomy" id="1277351"/>
    <lineage>
        <taxon>Archaea</taxon>
        <taxon>Methanobacteriati</taxon>
        <taxon>Methanobacteriota</taxon>
        <taxon>Stenosarchaea group</taxon>
        <taxon>Methanomicrobia</taxon>
        <taxon>Methanomicrobiales</taxon>
        <taxon>Methanospirillaceae</taxon>
        <taxon>Methanospirillum</taxon>
    </lineage>
</organism>
<accession>A0A2V2N1A2</accession>
<dbReference type="OrthoDB" id="105696at2157"/>
<comment type="caution">
    <text evidence="1">The sequence shown here is derived from an EMBL/GenBank/DDBJ whole genome shotgun (WGS) entry which is preliminary data.</text>
</comment>
<dbReference type="AlphaFoldDB" id="A0A2V2N1A2"/>
<dbReference type="GeneID" id="97609838"/>
<proteinExistence type="predicted"/>
<protein>
    <submittedName>
        <fullName evidence="1">Uncharacterized protein</fullName>
    </submittedName>
</protein>